<name>A0A418LWI1_9BACT</name>
<evidence type="ECO:0000313" key="1">
    <source>
        <dbReference type="EMBL" id="RIV17576.1"/>
    </source>
</evidence>
<dbReference type="InterPro" id="IPR015943">
    <property type="entry name" value="WD40/YVTN_repeat-like_dom_sf"/>
</dbReference>
<reference evidence="1 2" key="1">
    <citation type="submission" date="2018-08" db="EMBL/GenBank/DDBJ databases">
        <title>Fibrisoma montanum sp. nov., isolated from Danxia mountain soil.</title>
        <authorList>
            <person name="Huang Y."/>
        </authorList>
    </citation>
    <scope>NUCLEOTIDE SEQUENCE [LARGE SCALE GENOMIC DNA]</scope>
    <source>
        <strain evidence="1 2">HYT19</strain>
    </source>
</reference>
<evidence type="ECO:0000313" key="2">
    <source>
        <dbReference type="Proteomes" id="UP000283523"/>
    </source>
</evidence>
<accession>A0A418LWI1</accession>
<comment type="caution">
    <text evidence="1">The sequence shown here is derived from an EMBL/GenBank/DDBJ whole genome shotgun (WGS) entry which is preliminary data.</text>
</comment>
<dbReference type="EMBL" id="QXED01000017">
    <property type="protein sequence ID" value="RIV17576.1"/>
    <property type="molecule type" value="Genomic_DNA"/>
</dbReference>
<dbReference type="AlphaFoldDB" id="A0A418LWI1"/>
<proteinExistence type="predicted"/>
<organism evidence="1 2">
    <name type="scientific">Fibrisoma montanum</name>
    <dbReference type="NCBI Taxonomy" id="2305895"/>
    <lineage>
        <taxon>Bacteria</taxon>
        <taxon>Pseudomonadati</taxon>
        <taxon>Bacteroidota</taxon>
        <taxon>Cytophagia</taxon>
        <taxon>Cytophagales</taxon>
        <taxon>Spirosomataceae</taxon>
        <taxon>Fibrisoma</taxon>
    </lineage>
</organism>
<keyword evidence="2" id="KW-1185">Reference proteome</keyword>
<protein>
    <submittedName>
        <fullName evidence="1">Uncharacterized protein</fullName>
    </submittedName>
</protein>
<dbReference type="Proteomes" id="UP000283523">
    <property type="component" value="Unassembled WGS sequence"/>
</dbReference>
<gene>
    <name evidence="1" type="ORF">DYU11_31530</name>
</gene>
<dbReference type="Gene3D" id="2.130.10.10">
    <property type="entry name" value="YVTN repeat-like/Quinoprotein amine dehydrogenase"/>
    <property type="match status" value="1"/>
</dbReference>
<sequence length="179" mass="20437">MVWDVPQKTVKQIITAERARFLTKNYSIGLDGENITVFDNQAQNLLASWELRDYVSIKKGISNDIWGAFEDDQRNLWMVVKDGNWDGVLLKYDGSTLRKLSLIPVGYYDSGRYVSNFNTDNKGNLWLNVDGTNYIYTKAGQWILPQFGSIKNNYQPRVFSDGQGNLTLTESSALYSIDQ</sequence>